<dbReference type="EMBL" id="ALIE01000015">
    <property type="protein sequence ID" value="EJS44575.1"/>
    <property type="molecule type" value="Genomic_DNA"/>
</dbReference>
<feature type="compositionally biased region" description="Low complexity" evidence="9">
    <location>
        <begin position="175"/>
        <end position="189"/>
    </location>
</feature>
<sequence>MNFEAPVDQQMTDRRYFALEITESDDAISSMASSSAGSPAADQGRRVNKIASYRNSSEDENQLFFASAHSPASKTRPAGRAIENDENYGKRVSAGSSLKLLFNKIDINDTTHNSNKENMSQVQLSEGRLSSPSKRLLKQSNTKVTNSKFRAPLRPLSNQSILPRDERIKDFGLFNSKGSHGSNSKNLNNDRSAGSHAHSPSMNSVNSFASNASSSKWKFWKNDNLLSRSLSSRSMNEQAQNFPQPKPIGHLRKKSSISSFHNSIFGGSSHAENKRDSGFIMPDHQNTKELNHKHSGSTLSFRSLKHKTSHSSLNKLKIRRKGDIQESNRQVRSACQISLPVPDQVSKHKMQLKLKNSTSLASLSSEVTPINTLDYNDSILQQILQLCDVKYILHDLFEAQSLNLFMLNTESVQLSQNFWQTYHSDTQTTVICKKVSLGSLNDLTTSNLISLHELKSLRLLQGTSGMVHLLQAYIMPSDQSRCDQGLDLYLFFKHHGTPLSRCSGIDYRQALSVFWQCASILYVAESKFEFEHRNLTVDHILMDSKGNVTLIDLKCCRYLSRDINKAFYTRLDHPFFFQGQGDIQFEIYELMRSLLSQPTCWSTFEPRTNLLWLYYLTINLLKMAKKGMSTHASNHEESILIKLAHLLDPARKQSKKIFKKKEHSINTCGDLLSMKQDIIQ</sequence>
<evidence type="ECO:0000256" key="6">
    <source>
        <dbReference type="ARBA" id="ARBA00022840"/>
    </source>
</evidence>
<feature type="region of interest" description="Disordered" evidence="9">
    <location>
        <begin position="232"/>
        <end position="252"/>
    </location>
</feature>
<proteinExistence type="predicted"/>
<feature type="domain" description="Serine/threonine-protein kinase haspin C-terminal" evidence="10">
    <location>
        <begin position="574"/>
        <end position="673"/>
    </location>
</feature>
<evidence type="ECO:0000256" key="7">
    <source>
        <dbReference type="ARBA" id="ARBA00047899"/>
    </source>
</evidence>
<keyword evidence="3" id="KW-0808">Transferase</keyword>
<feature type="region of interest" description="Disordered" evidence="9">
    <location>
        <begin position="109"/>
        <end position="150"/>
    </location>
</feature>
<keyword evidence="4" id="KW-0547">Nucleotide-binding</keyword>
<evidence type="ECO:0000256" key="5">
    <source>
        <dbReference type="ARBA" id="ARBA00022777"/>
    </source>
</evidence>
<dbReference type="GO" id="GO:0035556">
    <property type="term" value="P:intracellular signal transduction"/>
    <property type="evidence" value="ECO:0007669"/>
    <property type="project" value="TreeGrafter"/>
</dbReference>
<feature type="region of interest" description="Disordered" evidence="9">
    <location>
        <begin position="172"/>
        <end position="201"/>
    </location>
</feature>
<feature type="region of interest" description="Disordered" evidence="9">
    <location>
        <begin position="67"/>
        <end position="87"/>
    </location>
</feature>
<name>J8PR42_SACAR</name>
<organism evidence="11 12">
    <name type="scientific">Saccharomyces arboricola (strain H-6 / AS 2.3317 / CBS 10644)</name>
    <name type="common">Yeast</name>
    <dbReference type="NCBI Taxonomy" id="1160507"/>
    <lineage>
        <taxon>Eukaryota</taxon>
        <taxon>Fungi</taxon>
        <taxon>Dikarya</taxon>
        <taxon>Ascomycota</taxon>
        <taxon>Saccharomycotina</taxon>
        <taxon>Saccharomycetes</taxon>
        <taxon>Saccharomycetales</taxon>
        <taxon>Saccharomycetaceae</taxon>
        <taxon>Saccharomyces</taxon>
    </lineage>
</organism>
<dbReference type="EC" id="2.7.11.1" evidence="1"/>
<evidence type="ECO:0000256" key="4">
    <source>
        <dbReference type="ARBA" id="ARBA00022741"/>
    </source>
</evidence>
<keyword evidence="5" id="KW-0418">Kinase</keyword>
<comment type="caution">
    <text evidence="11">The sequence shown here is derived from an EMBL/GenBank/DDBJ whole genome shotgun (WGS) entry which is preliminary data.</text>
</comment>
<dbReference type="SMART" id="SM01331">
    <property type="entry name" value="DUF3635"/>
    <property type="match status" value="1"/>
</dbReference>
<dbReference type="Proteomes" id="UP000006968">
    <property type="component" value="Chromosome II"/>
</dbReference>
<dbReference type="GO" id="GO:0000278">
    <property type="term" value="P:mitotic cell cycle"/>
    <property type="evidence" value="ECO:0007669"/>
    <property type="project" value="TreeGrafter"/>
</dbReference>
<evidence type="ECO:0000313" key="11">
    <source>
        <dbReference type="EMBL" id="EJS44575.1"/>
    </source>
</evidence>
<keyword evidence="6" id="KW-0067">ATP-binding</keyword>
<dbReference type="GO" id="GO:0005634">
    <property type="term" value="C:nucleus"/>
    <property type="evidence" value="ECO:0007669"/>
    <property type="project" value="TreeGrafter"/>
</dbReference>
<dbReference type="GO" id="GO:0005737">
    <property type="term" value="C:cytoplasm"/>
    <property type="evidence" value="ECO:0007669"/>
    <property type="project" value="TreeGrafter"/>
</dbReference>
<dbReference type="PANTHER" id="PTHR24419">
    <property type="entry name" value="INTERLEUKIN-1 RECEPTOR-ASSOCIATED KINASE"/>
    <property type="match status" value="1"/>
</dbReference>
<dbReference type="OrthoDB" id="5327538at2759"/>
<gene>
    <name evidence="11" type="ORF">SU7_0116</name>
</gene>
<dbReference type="SUPFAM" id="SSF56112">
    <property type="entry name" value="Protein kinase-like (PK-like)"/>
    <property type="match status" value="1"/>
</dbReference>
<dbReference type="AlphaFoldDB" id="J8PR42"/>
<evidence type="ECO:0000256" key="9">
    <source>
        <dbReference type="SAM" id="MobiDB-lite"/>
    </source>
</evidence>
<dbReference type="GO" id="GO:0005524">
    <property type="term" value="F:ATP binding"/>
    <property type="evidence" value="ECO:0007669"/>
    <property type="project" value="UniProtKB-KW"/>
</dbReference>
<protein>
    <recommendedName>
        <fullName evidence="1">non-specific serine/threonine protein kinase</fullName>
        <ecNumber evidence="1">2.7.11.1</ecNumber>
    </recommendedName>
</protein>
<evidence type="ECO:0000256" key="1">
    <source>
        <dbReference type="ARBA" id="ARBA00012513"/>
    </source>
</evidence>
<evidence type="ECO:0000259" key="10">
    <source>
        <dbReference type="SMART" id="SM01331"/>
    </source>
</evidence>
<accession>J8PR42</accession>
<dbReference type="HOGENOM" id="CLU_022568_0_0_1"/>
<dbReference type="Gene3D" id="1.10.510.10">
    <property type="entry name" value="Transferase(Phosphotransferase) domain 1"/>
    <property type="match status" value="1"/>
</dbReference>
<dbReference type="InterPro" id="IPR011009">
    <property type="entry name" value="Kinase-like_dom_sf"/>
</dbReference>
<dbReference type="Pfam" id="PF12330">
    <property type="entry name" value="Haspin_kinase"/>
    <property type="match status" value="1"/>
</dbReference>
<evidence type="ECO:0000313" key="12">
    <source>
        <dbReference type="Proteomes" id="UP000006968"/>
    </source>
</evidence>
<evidence type="ECO:0000256" key="3">
    <source>
        <dbReference type="ARBA" id="ARBA00022679"/>
    </source>
</evidence>
<reference evidence="11 12" key="1">
    <citation type="journal article" date="2013" name="BMC Genomics">
        <title>High quality de novo sequencing and assembly of the Saccharomyces arboricolus genome.</title>
        <authorList>
            <person name="Liti G."/>
            <person name="Nguyen Ba A.N."/>
            <person name="Blythe M."/>
            <person name="Mueller C.A."/>
            <person name="Bergstroem A."/>
            <person name="Cubillos F.A."/>
            <person name="Dafhnis-Calas F."/>
            <person name="Khoshraftar S."/>
            <person name="Malla S."/>
            <person name="Mehta N."/>
            <person name="Siow C.C."/>
            <person name="Warringer J."/>
            <person name="Moses A.M."/>
            <person name="Louis E.J."/>
            <person name="Nieduszynski C.A."/>
        </authorList>
    </citation>
    <scope>NUCLEOTIDE SEQUENCE [LARGE SCALE GENOMIC DNA]</scope>
    <source>
        <strain evidence="12">H-6 / AS 2.3317 / CBS 10644</strain>
    </source>
</reference>
<comment type="catalytic activity">
    <reaction evidence="7">
        <text>L-threonyl-[protein] + ATP = O-phospho-L-threonyl-[protein] + ADP + H(+)</text>
        <dbReference type="Rhea" id="RHEA:46608"/>
        <dbReference type="Rhea" id="RHEA-COMP:11060"/>
        <dbReference type="Rhea" id="RHEA-COMP:11605"/>
        <dbReference type="ChEBI" id="CHEBI:15378"/>
        <dbReference type="ChEBI" id="CHEBI:30013"/>
        <dbReference type="ChEBI" id="CHEBI:30616"/>
        <dbReference type="ChEBI" id="CHEBI:61977"/>
        <dbReference type="ChEBI" id="CHEBI:456216"/>
        <dbReference type="EC" id="2.7.11.1"/>
    </reaction>
</comment>
<evidence type="ECO:0000256" key="2">
    <source>
        <dbReference type="ARBA" id="ARBA00022527"/>
    </source>
</evidence>
<dbReference type="GO" id="GO:0072354">
    <property type="term" value="F:histone H3T3 kinase activity"/>
    <property type="evidence" value="ECO:0007669"/>
    <property type="project" value="TreeGrafter"/>
</dbReference>
<keyword evidence="12" id="KW-1185">Reference proteome</keyword>
<dbReference type="InterPro" id="IPR024604">
    <property type="entry name" value="GSG2_C"/>
</dbReference>
<feature type="compositionally biased region" description="Polar residues" evidence="9">
    <location>
        <begin position="109"/>
        <end position="148"/>
    </location>
</feature>
<dbReference type="PANTHER" id="PTHR24419:SF18">
    <property type="entry name" value="SERINE_THREONINE-PROTEIN KINASE HASPIN"/>
    <property type="match status" value="1"/>
</dbReference>
<evidence type="ECO:0000256" key="8">
    <source>
        <dbReference type="ARBA" id="ARBA00048679"/>
    </source>
</evidence>
<comment type="catalytic activity">
    <reaction evidence="8">
        <text>L-seryl-[protein] + ATP = O-phospho-L-seryl-[protein] + ADP + H(+)</text>
        <dbReference type="Rhea" id="RHEA:17989"/>
        <dbReference type="Rhea" id="RHEA-COMP:9863"/>
        <dbReference type="Rhea" id="RHEA-COMP:11604"/>
        <dbReference type="ChEBI" id="CHEBI:15378"/>
        <dbReference type="ChEBI" id="CHEBI:29999"/>
        <dbReference type="ChEBI" id="CHEBI:30616"/>
        <dbReference type="ChEBI" id="CHEBI:83421"/>
        <dbReference type="ChEBI" id="CHEBI:456216"/>
        <dbReference type="EC" id="2.7.11.1"/>
    </reaction>
</comment>
<keyword evidence="2" id="KW-0723">Serine/threonine-protein kinase</keyword>